<feature type="compositionally biased region" description="Basic and acidic residues" evidence="1">
    <location>
        <begin position="11"/>
        <end position="20"/>
    </location>
</feature>
<dbReference type="AlphaFoldDB" id="A0A0A8ZSH2"/>
<proteinExistence type="predicted"/>
<evidence type="ECO:0000313" key="2">
    <source>
        <dbReference type="EMBL" id="JAD42374.1"/>
    </source>
</evidence>
<name>A0A0A8ZSH2_ARUDO</name>
<feature type="compositionally biased region" description="Basic residues" evidence="1">
    <location>
        <begin position="1"/>
        <end position="10"/>
    </location>
</feature>
<sequence length="20" mass="2420">MSRRLSRRRKNVSDRKASSE</sequence>
<feature type="region of interest" description="Disordered" evidence="1">
    <location>
        <begin position="1"/>
        <end position="20"/>
    </location>
</feature>
<accession>A0A0A8ZSH2</accession>
<protein>
    <submittedName>
        <fullName evidence="2">Uncharacterized protein</fullName>
    </submittedName>
</protein>
<dbReference type="EMBL" id="GBRH01255521">
    <property type="protein sequence ID" value="JAD42374.1"/>
    <property type="molecule type" value="Transcribed_RNA"/>
</dbReference>
<reference evidence="2" key="2">
    <citation type="journal article" date="2015" name="Data Brief">
        <title>Shoot transcriptome of the giant reed, Arundo donax.</title>
        <authorList>
            <person name="Barrero R.A."/>
            <person name="Guerrero F.D."/>
            <person name="Moolhuijzen P."/>
            <person name="Goolsby J.A."/>
            <person name="Tidwell J."/>
            <person name="Bellgard S.E."/>
            <person name="Bellgard M.I."/>
        </authorList>
    </citation>
    <scope>NUCLEOTIDE SEQUENCE</scope>
    <source>
        <tissue evidence="2">Shoot tissue taken approximately 20 cm above the soil surface</tissue>
    </source>
</reference>
<evidence type="ECO:0000256" key="1">
    <source>
        <dbReference type="SAM" id="MobiDB-lite"/>
    </source>
</evidence>
<reference evidence="2" key="1">
    <citation type="submission" date="2014-09" db="EMBL/GenBank/DDBJ databases">
        <authorList>
            <person name="Magalhaes I.L.F."/>
            <person name="Oliveira U."/>
            <person name="Santos F.R."/>
            <person name="Vidigal T.H.D.A."/>
            <person name="Brescovit A.D."/>
            <person name="Santos A.J."/>
        </authorList>
    </citation>
    <scope>NUCLEOTIDE SEQUENCE</scope>
    <source>
        <tissue evidence="2">Shoot tissue taken approximately 20 cm above the soil surface</tissue>
    </source>
</reference>
<organism evidence="2">
    <name type="scientific">Arundo donax</name>
    <name type="common">Giant reed</name>
    <name type="synonym">Donax arundinaceus</name>
    <dbReference type="NCBI Taxonomy" id="35708"/>
    <lineage>
        <taxon>Eukaryota</taxon>
        <taxon>Viridiplantae</taxon>
        <taxon>Streptophyta</taxon>
        <taxon>Embryophyta</taxon>
        <taxon>Tracheophyta</taxon>
        <taxon>Spermatophyta</taxon>
        <taxon>Magnoliopsida</taxon>
        <taxon>Liliopsida</taxon>
        <taxon>Poales</taxon>
        <taxon>Poaceae</taxon>
        <taxon>PACMAD clade</taxon>
        <taxon>Arundinoideae</taxon>
        <taxon>Arundineae</taxon>
        <taxon>Arundo</taxon>
    </lineage>
</organism>